<dbReference type="EMBL" id="UINC01217555">
    <property type="protein sequence ID" value="SVE44199.1"/>
    <property type="molecule type" value="Genomic_DNA"/>
</dbReference>
<dbReference type="AlphaFoldDB" id="A0A383DIN9"/>
<gene>
    <name evidence="1" type="ORF">METZ01_LOCUS497053</name>
</gene>
<sequence>MDLAELAYLLNSWRVFFALKLASPSGIDTQWKLKDQRKY</sequence>
<reference evidence="1" key="1">
    <citation type="submission" date="2018-05" db="EMBL/GenBank/DDBJ databases">
        <authorList>
            <person name="Lanie J.A."/>
            <person name="Ng W.-L."/>
            <person name="Kazmierczak K.M."/>
            <person name="Andrzejewski T.M."/>
            <person name="Davidsen T.M."/>
            <person name="Wayne K.J."/>
            <person name="Tettelin H."/>
            <person name="Glass J.I."/>
            <person name="Rusch D."/>
            <person name="Podicherti R."/>
            <person name="Tsui H.-C.T."/>
            <person name="Winkler M.E."/>
        </authorList>
    </citation>
    <scope>NUCLEOTIDE SEQUENCE</scope>
</reference>
<accession>A0A383DIN9</accession>
<protein>
    <submittedName>
        <fullName evidence="1">Uncharacterized protein</fullName>
    </submittedName>
</protein>
<proteinExistence type="predicted"/>
<name>A0A383DIN9_9ZZZZ</name>
<organism evidence="1">
    <name type="scientific">marine metagenome</name>
    <dbReference type="NCBI Taxonomy" id="408172"/>
    <lineage>
        <taxon>unclassified sequences</taxon>
        <taxon>metagenomes</taxon>
        <taxon>ecological metagenomes</taxon>
    </lineage>
</organism>
<evidence type="ECO:0000313" key="1">
    <source>
        <dbReference type="EMBL" id="SVE44199.1"/>
    </source>
</evidence>